<gene>
    <name evidence="9" type="ORF">P0Y48_02985</name>
</gene>
<proteinExistence type="predicted"/>
<dbReference type="SUPFAM" id="SSF46894">
    <property type="entry name" value="C-terminal effector domain of the bipartite response regulators"/>
    <property type="match status" value="1"/>
</dbReference>
<keyword evidence="2" id="KW-0805">Transcription regulation</keyword>
<dbReference type="SUPFAM" id="SSF52172">
    <property type="entry name" value="CheY-like"/>
    <property type="match status" value="1"/>
</dbReference>
<dbReference type="PROSITE" id="PS51755">
    <property type="entry name" value="OMPR_PHOB"/>
    <property type="match status" value="1"/>
</dbReference>
<dbReference type="InterPro" id="IPR011006">
    <property type="entry name" value="CheY-like_superfamily"/>
</dbReference>
<feature type="domain" description="OmpR/PhoB-type" evidence="8">
    <location>
        <begin position="187"/>
        <end position="293"/>
    </location>
</feature>
<dbReference type="Gene3D" id="6.10.250.690">
    <property type="match status" value="1"/>
</dbReference>
<keyword evidence="1 5" id="KW-0597">Phosphoprotein</keyword>
<dbReference type="InterPro" id="IPR016032">
    <property type="entry name" value="Sig_transdc_resp-reg_C-effctor"/>
</dbReference>
<evidence type="ECO:0000259" key="7">
    <source>
        <dbReference type="PROSITE" id="PS50110"/>
    </source>
</evidence>
<sequence>MSAPTQPSSVRFRSVFWDIISDAGPLTAISDRQSEGTPLPDSQVAVVVEDDPDIRALITDVLDQAGFRVYPAGSGVEGLALIAEHQPIVTTLDVSLPGMDGFETARRIRSVSGTYIVMLTARADEIDTLQGLQAGADDYITKPFRPRELRARIEAMLRRPRTFGLPDLPAGVESTVPSIPAPAPDEGGWLEHKGLRLHPDMRIASADEETLDLTRSEFDILHNLLSAGRRVVGKNELALMLRGESHLGIGFVSEHDTRAIEVHVANLRRKLGESAAQPRWIETIRGIGYRLTL</sequence>
<organism evidence="9 10">
    <name type="scientific">Candidatus Microbacterium phytovorans</name>
    <dbReference type="NCBI Taxonomy" id="3121374"/>
    <lineage>
        <taxon>Bacteria</taxon>
        <taxon>Bacillati</taxon>
        <taxon>Actinomycetota</taxon>
        <taxon>Actinomycetes</taxon>
        <taxon>Micrococcales</taxon>
        <taxon>Microbacteriaceae</taxon>
        <taxon>Microbacterium</taxon>
    </lineage>
</organism>
<dbReference type="InterPro" id="IPR001789">
    <property type="entry name" value="Sig_transdc_resp-reg_receiver"/>
</dbReference>
<accession>A0AAJ5W410</accession>
<dbReference type="CDD" id="cd17574">
    <property type="entry name" value="REC_OmpR"/>
    <property type="match status" value="1"/>
</dbReference>
<dbReference type="Pfam" id="PF00072">
    <property type="entry name" value="Response_reg"/>
    <property type="match status" value="1"/>
</dbReference>
<dbReference type="GO" id="GO:0032993">
    <property type="term" value="C:protein-DNA complex"/>
    <property type="evidence" value="ECO:0007669"/>
    <property type="project" value="TreeGrafter"/>
</dbReference>
<evidence type="ECO:0000313" key="10">
    <source>
        <dbReference type="Proteomes" id="UP001213972"/>
    </source>
</evidence>
<dbReference type="InterPro" id="IPR001867">
    <property type="entry name" value="OmpR/PhoB-type_DNA-bd"/>
</dbReference>
<dbReference type="GO" id="GO:0006355">
    <property type="term" value="P:regulation of DNA-templated transcription"/>
    <property type="evidence" value="ECO:0007669"/>
    <property type="project" value="InterPro"/>
</dbReference>
<dbReference type="GO" id="GO:0000156">
    <property type="term" value="F:phosphorelay response regulator activity"/>
    <property type="evidence" value="ECO:0007669"/>
    <property type="project" value="TreeGrafter"/>
</dbReference>
<evidence type="ECO:0000259" key="8">
    <source>
        <dbReference type="PROSITE" id="PS51755"/>
    </source>
</evidence>
<feature type="modified residue" description="4-aspartylphosphate" evidence="5">
    <location>
        <position position="93"/>
    </location>
</feature>
<dbReference type="CDD" id="cd00383">
    <property type="entry name" value="trans_reg_C"/>
    <property type="match status" value="1"/>
</dbReference>
<dbReference type="EMBL" id="CP119321">
    <property type="protein sequence ID" value="WEK14192.1"/>
    <property type="molecule type" value="Genomic_DNA"/>
</dbReference>
<dbReference type="SMART" id="SM00448">
    <property type="entry name" value="REC"/>
    <property type="match status" value="1"/>
</dbReference>
<dbReference type="PROSITE" id="PS50110">
    <property type="entry name" value="RESPONSE_REGULATORY"/>
    <property type="match status" value="1"/>
</dbReference>
<dbReference type="InterPro" id="IPR039420">
    <property type="entry name" value="WalR-like"/>
</dbReference>
<evidence type="ECO:0000256" key="1">
    <source>
        <dbReference type="ARBA" id="ARBA00022553"/>
    </source>
</evidence>
<evidence type="ECO:0000256" key="5">
    <source>
        <dbReference type="PROSITE-ProRule" id="PRU00169"/>
    </source>
</evidence>
<dbReference type="Proteomes" id="UP001213972">
    <property type="component" value="Chromosome"/>
</dbReference>
<name>A0AAJ5W410_9MICO</name>
<dbReference type="GO" id="GO:0005829">
    <property type="term" value="C:cytosol"/>
    <property type="evidence" value="ECO:0007669"/>
    <property type="project" value="TreeGrafter"/>
</dbReference>
<evidence type="ECO:0000256" key="4">
    <source>
        <dbReference type="ARBA" id="ARBA00023163"/>
    </source>
</evidence>
<dbReference type="SMART" id="SM00862">
    <property type="entry name" value="Trans_reg_C"/>
    <property type="match status" value="1"/>
</dbReference>
<dbReference type="AlphaFoldDB" id="A0AAJ5W410"/>
<dbReference type="Pfam" id="PF00486">
    <property type="entry name" value="Trans_reg_C"/>
    <property type="match status" value="1"/>
</dbReference>
<dbReference type="Gene3D" id="1.10.10.10">
    <property type="entry name" value="Winged helix-like DNA-binding domain superfamily/Winged helix DNA-binding domain"/>
    <property type="match status" value="1"/>
</dbReference>
<keyword evidence="4" id="KW-0804">Transcription</keyword>
<reference evidence="9" key="1">
    <citation type="submission" date="2023-03" db="EMBL/GenBank/DDBJ databases">
        <title>Andean soil-derived lignocellulolytic bacterial consortium as a source of novel taxa and putative plastic-active enzymes.</title>
        <authorList>
            <person name="Diaz-Garcia L."/>
            <person name="Chuvochina M."/>
            <person name="Feuerriegel G."/>
            <person name="Bunk B."/>
            <person name="Sproer C."/>
            <person name="Streit W.R."/>
            <person name="Rodriguez L.M."/>
            <person name="Overmann J."/>
            <person name="Jimenez D.J."/>
        </authorList>
    </citation>
    <scope>NUCLEOTIDE SEQUENCE</scope>
    <source>
        <strain evidence="9">MAG 4610</strain>
    </source>
</reference>
<dbReference type="Gene3D" id="3.40.50.2300">
    <property type="match status" value="1"/>
</dbReference>
<dbReference type="InterPro" id="IPR036388">
    <property type="entry name" value="WH-like_DNA-bd_sf"/>
</dbReference>
<dbReference type="PANTHER" id="PTHR48111">
    <property type="entry name" value="REGULATOR OF RPOS"/>
    <property type="match status" value="1"/>
</dbReference>
<evidence type="ECO:0000256" key="3">
    <source>
        <dbReference type="ARBA" id="ARBA00023125"/>
    </source>
</evidence>
<keyword evidence="3 6" id="KW-0238">DNA-binding</keyword>
<dbReference type="PANTHER" id="PTHR48111:SF4">
    <property type="entry name" value="DNA-BINDING DUAL TRANSCRIPTIONAL REGULATOR OMPR"/>
    <property type="match status" value="1"/>
</dbReference>
<dbReference type="GO" id="GO:0000976">
    <property type="term" value="F:transcription cis-regulatory region binding"/>
    <property type="evidence" value="ECO:0007669"/>
    <property type="project" value="TreeGrafter"/>
</dbReference>
<feature type="DNA-binding region" description="OmpR/PhoB-type" evidence="6">
    <location>
        <begin position="187"/>
        <end position="293"/>
    </location>
</feature>
<feature type="domain" description="Response regulatory" evidence="7">
    <location>
        <begin position="44"/>
        <end position="157"/>
    </location>
</feature>
<evidence type="ECO:0000313" key="9">
    <source>
        <dbReference type="EMBL" id="WEK14192.1"/>
    </source>
</evidence>
<evidence type="ECO:0000256" key="6">
    <source>
        <dbReference type="PROSITE-ProRule" id="PRU01091"/>
    </source>
</evidence>
<evidence type="ECO:0000256" key="2">
    <source>
        <dbReference type="ARBA" id="ARBA00023015"/>
    </source>
</evidence>
<protein>
    <submittedName>
        <fullName evidence="9">Response regulator transcription factor</fullName>
    </submittedName>
</protein>